<keyword evidence="3" id="KW-1185">Reference proteome</keyword>
<reference evidence="2" key="2">
    <citation type="submission" date="2023-05" db="EMBL/GenBank/DDBJ databases">
        <authorList>
            <consortium name="Lawrence Berkeley National Laboratory"/>
            <person name="Steindorff A."/>
            <person name="Hensen N."/>
            <person name="Bonometti L."/>
            <person name="Westerberg I."/>
            <person name="Brannstrom I.O."/>
            <person name="Guillou S."/>
            <person name="Cros-Aarteil S."/>
            <person name="Calhoun S."/>
            <person name="Haridas S."/>
            <person name="Kuo A."/>
            <person name="Mondo S."/>
            <person name="Pangilinan J."/>
            <person name="Riley R."/>
            <person name="Labutti K."/>
            <person name="Andreopoulos B."/>
            <person name="Lipzen A."/>
            <person name="Chen C."/>
            <person name="Yanf M."/>
            <person name="Daum C."/>
            <person name="Ng V."/>
            <person name="Clum A."/>
            <person name="Ohm R."/>
            <person name="Martin F."/>
            <person name="Silar P."/>
            <person name="Natvig D."/>
            <person name="Lalanne C."/>
            <person name="Gautier V."/>
            <person name="Ament-Velasquez S.L."/>
            <person name="Kruys A."/>
            <person name="Hutchinson M.I."/>
            <person name="Powell A.J."/>
            <person name="Barry K."/>
            <person name="Miller A.N."/>
            <person name="Grigoriev I.V."/>
            <person name="Debuchy R."/>
            <person name="Gladieux P."/>
            <person name="Thoren M.H."/>
            <person name="Johannesson H."/>
        </authorList>
    </citation>
    <scope>NUCLEOTIDE SEQUENCE</scope>
    <source>
        <strain evidence="2">CBS 892.96</strain>
    </source>
</reference>
<dbReference type="Proteomes" id="UP001302321">
    <property type="component" value="Unassembled WGS sequence"/>
</dbReference>
<dbReference type="PANTHER" id="PTHR37315">
    <property type="entry name" value="UPF0311 PROTEIN BLR7842"/>
    <property type="match status" value="1"/>
</dbReference>
<name>A0AAN7A3R3_9PEZI</name>
<protein>
    <submittedName>
        <fullName evidence="2">Uncharacterized protein</fullName>
    </submittedName>
</protein>
<feature type="chain" id="PRO_5042978196" evidence="1">
    <location>
        <begin position="23"/>
        <end position="175"/>
    </location>
</feature>
<gene>
    <name evidence="2" type="ORF">QBC36DRAFT_80463</name>
</gene>
<evidence type="ECO:0000313" key="2">
    <source>
        <dbReference type="EMBL" id="KAK4172134.1"/>
    </source>
</evidence>
<organism evidence="2 3">
    <name type="scientific">Triangularia setosa</name>
    <dbReference type="NCBI Taxonomy" id="2587417"/>
    <lineage>
        <taxon>Eukaryota</taxon>
        <taxon>Fungi</taxon>
        <taxon>Dikarya</taxon>
        <taxon>Ascomycota</taxon>
        <taxon>Pezizomycotina</taxon>
        <taxon>Sordariomycetes</taxon>
        <taxon>Sordariomycetidae</taxon>
        <taxon>Sordariales</taxon>
        <taxon>Podosporaceae</taxon>
        <taxon>Triangularia</taxon>
    </lineage>
</organism>
<accession>A0AAN7A3R3</accession>
<dbReference type="Gene3D" id="2.40.160.20">
    <property type="match status" value="1"/>
</dbReference>
<comment type="caution">
    <text evidence="2">The sequence shown here is derived from an EMBL/GenBank/DDBJ whole genome shotgun (WGS) entry which is preliminary data.</text>
</comment>
<dbReference type="AlphaFoldDB" id="A0AAN7A3R3"/>
<dbReference type="PANTHER" id="PTHR37315:SF1">
    <property type="entry name" value="UPF0311 PROTEIN BLR7842"/>
    <property type="match status" value="1"/>
</dbReference>
<dbReference type="EMBL" id="MU866461">
    <property type="protein sequence ID" value="KAK4172134.1"/>
    <property type="molecule type" value="Genomic_DNA"/>
</dbReference>
<reference evidence="2" key="1">
    <citation type="journal article" date="2023" name="Mol. Phylogenet. Evol.">
        <title>Genome-scale phylogeny and comparative genomics of the fungal order Sordariales.</title>
        <authorList>
            <person name="Hensen N."/>
            <person name="Bonometti L."/>
            <person name="Westerberg I."/>
            <person name="Brannstrom I.O."/>
            <person name="Guillou S."/>
            <person name="Cros-Aarteil S."/>
            <person name="Calhoun S."/>
            <person name="Haridas S."/>
            <person name="Kuo A."/>
            <person name="Mondo S."/>
            <person name="Pangilinan J."/>
            <person name="Riley R."/>
            <person name="LaButti K."/>
            <person name="Andreopoulos B."/>
            <person name="Lipzen A."/>
            <person name="Chen C."/>
            <person name="Yan M."/>
            <person name="Daum C."/>
            <person name="Ng V."/>
            <person name="Clum A."/>
            <person name="Steindorff A."/>
            <person name="Ohm R.A."/>
            <person name="Martin F."/>
            <person name="Silar P."/>
            <person name="Natvig D.O."/>
            <person name="Lalanne C."/>
            <person name="Gautier V."/>
            <person name="Ament-Velasquez S.L."/>
            <person name="Kruys A."/>
            <person name="Hutchinson M.I."/>
            <person name="Powell A.J."/>
            <person name="Barry K."/>
            <person name="Miller A.N."/>
            <person name="Grigoriev I.V."/>
            <person name="Debuchy R."/>
            <person name="Gladieux P."/>
            <person name="Hiltunen Thoren M."/>
            <person name="Johannesson H."/>
        </authorList>
    </citation>
    <scope>NUCLEOTIDE SEQUENCE</scope>
    <source>
        <strain evidence="2">CBS 892.96</strain>
    </source>
</reference>
<proteinExistence type="predicted"/>
<sequence length="175" mass="19253">MKSSILTKAFFFSSMALSVTNGLKPPKSPLLTHLCSVNFTLGDAIPVGSGPRGIRLVIPILNGTFWGPRLYGAILPIGADWALLDPKYGLDPEMSFTADVRTTFKTHDGEFIQVSLSGERQVDDAKKRTLVRIGMETGSERYYWVNSLVGLGVVTRPAEGGRDFELGMEFWQARL</sequence>
<dbReference type="Pfam" id="PF11578">
    <property type="entry name" value="DUF3237"/>
    <property type="match status" value="1"/>
</dbReference>
<keyword evidence="1" id="KW-0732">Signal</keyword>
<dbReference type="InterPro" id="IPR020915">
    <property type="entry name" value="UPF0311"/>
</dbReference>
<evidence type="ECO:0000313" key="3">
    <source>
        <dbReference type="Proteomes" id="UP001302321"/>
    </source>
</evidence>
<evidence type="ECO:0000256" key="1">
    <source>
        <dbReference type="SAM" id="SignalP"/>
    </source>
</evidence>
<feature type="signal peptide" evidence="1">
    <location>
        <begin position="1"/>
        <end position="22"/>
    </location>
</feature>